<reference evidence="2" key="5">
    <citation type="submission" date="2024-05" db="EMBL/GenBank/DDBJ databases">
        <authorList>
            <person name="Sun Q."/>
            <person name="Zhou Y."/>
        </authorList>
    </citation>
    <scope>NUCLEOTIDE SEQUENCE</scope>
    <source>
        <strain evidence="2">CGMCC 1.12707</strain>
    </source>
</reference>
<dbReference type="OrthoDB" id="1268762at2"/>
<feature type="chain" id="PRO_5012093522" description="C1q domain-containing protein" evidence="1">
    <location>
        <begin position="20"/>
        <end position="336"/>
    </location>
</feature>
<dbReference type="EMBL" id="BMFL01000008">
    <property type="protein sequence ID" value="GGE97824.1"/>
    <property type="molecule type" value="Genomic_DNA"/>
</dbReference>
<protein>
    <recommendedName>
        <fullName evidence="6">C1q domain-containing protein</fullName>
    </recommendedName>
</protein>
<keyword evidence="1" id="KW-0732">Signal</keyword>
<reference evidence="3" key="3">
    <citation type="submission" date="2016-11" db="EMBL/GenBank/DDBJ databases">
        <authorList>
            <person name="Jaros S."/>
            <person name="Januszkiewicz K."/>
            <person name="Wedrychowicz H."/>
        </authorList>
    </citation>
    <scope>NUCLEOTIDE SEQUENCE [LARGE SCALE GENOMIC DNA]</scope>
    <source>
        <strain evidence="3">DSM 27989</strain>
    </source>
</reference>
<dbReference type="Proteomes" id="UP000184120">
    <property type="component" value="Unassembled WGS sequence"/>
</dbReference>
<reference evidence="5" key="4">
    <citation type="journal article" date="2019" name="Int. J. Syst. Evol. Microbiol.">
        <title>The Global Catalogue of Microorganisms (GCM) 10K type strain sequencing project: providing services to taxonomists for standard genome sequencing and annotation.</title>
        <authorList>
            <consortium name="The Broad Institute Genomics Platform"/>
            <consortium name="The Broad Institute Genome Sequencing Center for Infectious Disease"/>
            <person name="Wu L."/>
            <person name="Ma J."/>
        </authorList>
    </citation>
    <scope>NUCLEOTIDE SEQUENCE [LARGE SCALE GENOMIC DNA]</scope>
    <source>
        <strain evidence="5">CGMCC 1.12707</strain>
    </source>
</reference>
<dbReference type="AlphaFoldDB" id="A0A1M6YBG0"/>
<evidence type="ECO:0000313" key="4">
    <source>
        <dbReference type="Proteomes" id="UP000184120"/>
    </source>
</evidence>
<evidence type="ECO:0000256" key="1">
    <source>
        <dbReference type="SAM" id="SignalP"/>
    </source>
</evidence>
<name>A0A1M6YBG0_9FLAO</name>
<evidence type="ECO:0008006" key="6">
    <source>
        <dbReference type="Google" id="ProtNLM"/>
    </source>
</evidence>
<dbReference type="Proteomes" id="UP000650994">
    <property type="component" value="Unassembled WGS sequence"/>
</dbReference>
<proteinExistence type="predicted"/>
<evidence type="ECO:0000313" key="5">
    <source>
        <dbReference type="Proteomes" id="UP000650994"/>
    </source>
</evidence>
<gene>
    <name evidence="2" type="ORF">GCM10010984_14220</name>
    <name evidence="3" type="ORF">SAMN05443634_106176</name>
</gene>
<organism evidence="3 4">
    <name type="scientific">Chishuiella changwenlii</name>
    <dbReference type="NCBI Taxonomy" id="1434701"/>
    <lineage>
        <taxon>Bacteria</taxon>
        <taxon>Pseudomonadati</taxon>
        <taxon>Bacteroidota</taxon>
        <taxon>Flavobacteriia</taxon>
        <taxon>Flavobacteriales</taxon>
        <taxon>Weeksellaceae</taxon>
        <taxon>Chishuiella</taxon>
    </lineage>
</organism>
<dbReference type="EMBL" id="FRBH01000006">
    <property type="protein sequence ID" value="SHL15570.1"/>
    <property type="molecule type" value="Genomic_DNA"/>
</dbReference>
<reference evidence="4" key="2">
    <citation type="submission" date="2016-11" db="EMBL/GenBank/DDBJ databases">
        <authorList>
            <person name="Varghese N."/>
            <person name="Submissions S."/>
        </authorList>
    </citation>
    <scope>NUCLEOTIDE SEQUENCE [LARGE SCALE GENOMIC DNA]</scope>
    <source>
        <strain evidence="4">DSM 27989</strain>
    </source>
</reference>
<evidence type="ECO:0000313" key="3">
    <source>
        <dbReference type="EMBL" id="SHL15570.1"/>
    </source>
</evidence>
<accession>A0A1M6YBG0</accession>
<evidence type="ECO:0000313" key="2">
    <source>
        <dbReference type="EMBL" id="GGE97824.1"/>
    </source>
</evidence>
<dbReference type="RefSeq" id="WP_072931807.1">
    <property type="nucleotide sequence ID" value="NZ_BMFL01000008.1"/>
</dbReference>
<reference evidence="2" key="1">
    <citation type="journal article" date="2014" name="Int. J. Syst. Evol. Microbiol.">
        <title>Complete genome of a new Firmicutes species belonging to the dominant human colonic microbiota ('Ruminococcus bicirculans') reveals two chromosomes and a selective capacity to utilize plant glucans.</title>
        <authorList>
            <consortium name="NISC Comparative Sequencing Program"/>
            <person name="Wegmann U."/>
            <person name="Louis P."/>
            <person name="Goesmann A."/>
            <person name="Henrissat B."/>
            <person name="Duncan S.H."/>
            <person name="Flint H.J."/>
        </authorList>
    </citation>
    <scope>NUCLEOTIDE SEQUENCE</scope>
    <source>
        <strain evidence="2">CGMCC 1.12707</strain>
    </source>
</reference>
<keyword evidence="5" id="KW-1185">Reference proteome</keyword>
<sequence>MKKIYLFLGSIFVAIQLHAQVGVNTTSPNATLEVASSPTNTTQADGFIPPKLTGEQLKMKDGAYQTAQIGSIIYITAPVVTPSPKTVNVTTSGHYYFNGALWQEMKGVNADDAINGLTISENKIKLGGTLTDPTTTITTSLSNTLRLSGLQQGSVSEGKYLVLDELNNVKRVDNITNALSIPTPAIFILPTSITNFLSSAGAGGSQIVNFNLQKNVIPGLTFNTSTSVVSFQPGTYQITFVYEATHNIAGCTISSYFVDFPVDIVGSTTRQRIHGTSSHTEGNNSNHGGTISYTTTLTAPRTWEMRLGRGQSGNCGGTGMTLFAGSTEVVIFRLGD</sequence>
<feature type="signal peptide" evidence="1">
    <location>
        <begin position="1"/>
        <end position="19"/>
    </location>
</feature>